<reference evidence="2" key="2">
    <citation type="journal article" date="2022" name="Hortic Res">
        <title>The genome of Dioscorea zingiberensis sheds light on the biosynthesis, origin and evolution of the medicinally important diosgenin saponins.</title>
        <authorList>
            <person name="Li Y."/>
            <person name="Tan C."/>
            <person name="Li Z."/>
            <person name="Guo J."/>
            <person name="Li S."/>
            <person name="Chen X."/>
            <person name="Wang C."/>
            <person name="Dai X."/>
            <person name="Yang H."/>
            <person name="Song W."/>
            <person name="Hou L."/>
            <person name="Xu J."/>
            <person name="Tong Z."/>
            <person name="Xu A."/>
            <person name="Yuan X."/>
            <person name="Wang W."/>
            <person name="Yang Q."/>
            <person name="Chen L."/>
            <person name="Sun Z."/>
            <person name="Wang K."/>
            <person name="Pan B."/>
            <person name="Chen J."/>
            <person name="Bao Y."/>
            <person name="Liu F."/>
            <person name="Qi X."/>
            <person name="Gang D.R."/>
            <person name="Wen J."/>
            <person name="Li J."/>
        </authorList>
    </citation>
    <scope>NUCLEOTIDE SEQUENCE</scope>
    <source>
        <strain evidence="2">Dzin_1.0</strain>
    </source>
</reference>
<sequence>MRKQRRENMEIKIPKKDKTNLPRRLQSLAPASLEIEAKNTSSLREEDAAARAPIPLLSPLVLRPSPFLLENVVRDELEEKAQKVEVGREEEFSGWRHPALAETAPVPVSLAPFLKAQRALANNGK</sequence>
<comment type="caution">
    <text evidence="2">The sequence shown here is derived from an EMBL/GenBank/DDBJ whole genome shotgun (WGS) entry which is preliminary data.</text>
</comment>
<name>A0A9D5D240_9LILI</name>
<keyword evidence="3" id="KW-1185">Reference proteome</keyword>
<evidence type="ECO:0000313" key="3">
    <source>
        <dbReference type="Proteomes" id="UP001085076"/>
    </source>
</evidence>
<dbReference type="InterPro" id="IPR040381">
    <property type="entry name" value="At4g14450-like"/>
</dbReference>
<dbReference type="Proteomes" id="UP001085076">
    <property type="component" value="Miscellaneous, Linkage group lg01"/>
</dbReference>
<gene>
    <name evidence="2" type="ORF">J5N97_002377</name>
</gene>
<dbReference type="AlphaFoldDB" id="A0A9D5D240"/>
<dbReference type="PANTHER" id="PTHR33912:SF5">
    <property type="entry name" value="F22G5.17"/>
    <property type="match status" value="1"/>
</dbReference>
<protein>
    <submittedName>
        <fullName evidence="2">Uncharacterized protein</fullName>
    </submittedName>
</protein>
<evidence type="ECO:0000256" key="1">
    <source>
        <dbReference type="SAM" id="MobiDB-lite"/>
    </source>
</evidence>
<accession>A0A9D5D240</accession>
<dbReference type="EMBL" id="JAGGNH010000001">
    <property type="protein sequence ID" value="KAJ0984021.1"/>
    <property type="molecule type" value="Genomic_DNA"/>
</dbReference>
<reference evidence="2" key="1">
    <citation type="submission" date="2021-03" db="EMBL/GenBank/DDBJ databases">
        <authorList>
            <person name="Li Z."/>
            <person name="Yang C."/>
        </authorList>
    </citation>
    <scope>NUCLEOTIDE SEQUENCE</scope>
    <source>
        <strain evidence="2">Dzin_1.0</strain>
        <tissue evidence="2">Leaf</tissue>
    </source>
</reference>
<proteinExistence type="predicted"/>
<evidence type="ECO:0000313" key="2">
    <source>
        <dbReference type="EMBL" id="KAJ0984021.1"/>
    </source>
</evidence>
<dbReference type="PANTHER" id="PTHR33912">
    <property type="entry name" value="OS01G0939400 PROTEIN"/>
    <property type="match status" value="1"/>
</dbReference>
<feature type="region of interest" description="Disordered" evidence="1">
    <location>
        <begin position="1"/>
        <end position="20"/>
    </location>
</feature>
<organism evidence="2 3">
    <name type="scientific">Dioscorea zingiberensis</name>
    <dbReference type="NCBI Taxonomy" id="325984"/>
    <lineage>
        <taxon>Eukaryota</taxon>
        <taxon>Viridiplantae</taxon>
        <taxon>Streptophyta</taxon>
        <taxon>Embryophyta</taxon>
        <taxon>Tracheophyta</taxon>
        <taxon>Spermatophyta</taxon>
        <taxon>Magnoliopsida</taxon>
        <taxon>Liliopsida</taxon>
        <taxon>Dioscoreales</taxon>
        <taxon>Dioscoreaceae</taxon>
        <taxon>Dioscorea</taxon>
    </lineage>
</organism>